<evidence type="ECO:0000259" key="18">
    <source>
        <dbReference type="PROSITE" id="PS51462"/>
    </source>
</evidence>
<keyword evidence="6" id="KW-0227">DNA damage</keyword>
<dbReference type="PRINTS" id="PR00502">
    <property type="entry name" value="NUDIXFAMILY"/>
</dbReference>
<dbReference type="PANTHER" id="PTHR47707:SF1">
    <property type="entry name" value="NUDIX HYDROLASE FAMILY PROTEIN"/>
    <property type="match status" value="1"/>
</dbReference>
<keyword evidence="4" id="KW-0235">DNA replication</keyword>
<evidence type="ECO:0000256" key="10">
    <source>
        <dbReference type="ARBA" id="ARBA00035861"/>
    </source>
</evidence>
<evidence type="ECO:0000256" key="12">
    <source>
        <dbReference type="ARBA" id="ARBA00038905"/>
    </source>
</evidence>
<evidence type="ECO:0000256" key="15">
    <source>
        <dbReference type="ARBA" id="ARBA00041979"/>
    </source>
</evidence>
<accession>A0A239F683</accession>
<name>A0A239F683_9BACT</name>
<dbReference type="InterPro" id="IPR020084">
    <property type="entry name" value="NUDIX_hydrolase_CS"/>
</dbReference>
<dbReference type="EC" id="3.6.1.55" evidence="12"/>
<dbReference type="GO" id="GO:0006260">
    <property type="term" value="P:DNA replication"/>
    <property type="evidence" value="ECO:0007669"/>
    <property type="project" value="UniProtKB-KW"/>
</dbReference>
<dbReference type="InterPro" id="IPR020476">
    <property type="entry name" value="Nudix_hydrolase"/>
</dbReference>
<comment type="catalytic activity">
    <reaction evidence="11">
        <text>8-oxo-GTP + H2O = 8-oxo-GMP + diphosphate + H(+)</text>
        <dbReference type="Rhea" id="RHEA:67616"/>
        <dbReference type="ChEBI" id="CHEBI:15377"/>
        <dbReference type="ChEBI" id="CHEBI:15378"/>
        <dbReference type="ChEBI" id="CHEBI:33019"/>
        <dbReference type="ChEBI" id="CHEBI:143553"/>
        <dbReference type="ChEBI" id="CHEBI:145694"/>
    </reaction>
</comment>
<dbReference type="AlphaFoldDB" id="A0A239F683"/>
<dbReference type="Pfam" id="PF00293">
    <property type="entry name" value="NUDIX"/>
    <property type="match status" value="1"/>
</dbReference>
<dbReference type="Proteomes" id="UP000198480">
    <property type="component" value="Unassembled WGS sequence"/>
</dbReference>
<keyword evidence="20" id="KW-1185">Reference proteome</keyword>
<evidence type="ECO:0000313" key="20">
    <source>
        <dbReference type="Proteomes" id="UP000198480"/>
    </source>
</evidence>
<protein>
    <recommendedName>
        <fullName evidence="13">8-oxo-dGTP diphosphatase</fullName>
        <ecNumber evidence="12">3.6.1.55</ecNumber>
    </recommendedName>
    <alternativeName>
        <fullName evidence="16">7,8-dihydro-8-oxoguanine-triphosphatase</fullName>
    </alternativeName>
    <alternativeName>
        <fullName evidence="15">Mutator protein MutT</fullName>
    </alternativeName>
    <alternativeName>
        <fullName evidence="14">dGTP pyrophosphohydrolase</fullName>
    </alternativeName>
</protein>
<dbReference type="InterPro" id="IPR015797">
    <property type="entry name" value="NUDIX_hydrolase-like_dom_sf"/>
</dbReference>
<keyword evidence="7 17" id="KW-0378">Hydrolase</keyword>
<evidence type="ECO:0000256" key="11">
    <source>
        <dbReference type="ARBA" id="ARBA00036904"/>
    </source>
</evidence>
<dbReference type="GO" id="GO:0044715">
    <property type="term" value="F:8-oxo-dGDP phosphatase activity"/>
    <property type="evidence" value="ECO:0007669"/>
    <property type="project" value="TreeGrafter"/>
</dbReference>
<organism evidence="19 20">
    <name type="scientific">Belliella buryatensis</name>
    <dbReference type="NCBI Taxonomy" id="1500549"/>
    <lineage>
        <taxon>Bacteria</taxon>
        <taxon>Pseudomonadati</taxon>
        <taxon>Bacteroidota</taxon>
        <taxon>Cytophagia</taxon>
        <taxon>Cytophagales</taxon>
        <taxon>Cyclobacteriaceae</taxon>
        <taxon>Belliella</taxon>
    </lineage>
</organism>
<dbReference type="GO" id="GO:0046872">
    <property type="term" value="F:metal ion binding"/>
    <property type="evidence" value="ECO:0007669"/>
    <property type="project" value="UniProtKB-KW"/>
</dbReference>
<evidence type="ECO:0000256" key="5">
    <source>
        <dbReference type="ARBA" id="ARBA00022723"/>
    </source>
</evidence>
<dbReference type="InterPro" id="IPR000086">
    <property type="entry name" value="NUDIX_hydrolase_dom"/>
</dbReference>
<keyword evidence="8" id="KW-0460">Magnesium</keyword>
<evidence type="ECO:0000256" key="6">
    <source>
        <dbReference type="ARBA" id="ARBA00022763"/>
    </source>
</evidence>
<evidence type="ECO:0000256" key="4">
    <source>
        <dbReference type="ARBA" id="ARBA00022705"/>
    </source>
</evidence>
<keyword evidence="3" id="KW-0515">Mutator protein</keyword>
<evidence type="ECO:0000313" key="19">
    <source>
        <dbReference type="EMBL" id="SNS51604.1"/>
    </source>
</evidence>
<evidence type="ECO:0000256" key="8">
    <source>
        <dbReference type="ARBA" id="ARBA00022842"/>
    </source>
</evidence>
<dbReference type="PANTHER" id="PTHR47707">
    <property type="entry name" value="8-OXO-DGTP DIPHOSPHATASE"/>
    <property type="match status" value="1"/>
</dbReference>
<reference evidence="20" key="1">
    <citation type="submission" date="2017-06" db="EMBL/GenBank/DDBJ databases">
        <authorList>
            <person name="Varghese N."/>
            <person name="Submissions S."/>
        </authorList>
    </citation>
    <scope>NUCLEOTIDE SEQUENCE [LARGE SCALE GENOMIC DNA]</scope>
    <source>
        <strain evidence="20">5C</strain>
    </source>
</reference>
<evidence type="ECO:0000256" key="3">
    <source>
        <dbReference type="ARBA" id="ARBA00022457"/>
    </source>
</evidence>
<dbReference type="Gene3D" id="3.90.79.10">
    <property type="entry name" value="Nucleoside Triphosphate Pyrophosphohydrolase"/>
    <property type="match status" value="1"/>
</dbReference>
<comment type="similarity">
    <text evidence="2 17">Belongs to the Nudix hydrolase family.</text>
</comment>
<dbReference type="OrthoDB" id="9810648at2"/>
<evidence type="ECO:0000256" key="1">
    <source>
        <dbReference type="ARBA" id="ARBA00001946"/>
    </source>
</evidence>
<feature type="domain" description="Nudix hydrolase" evidence="18">
    <location>
        <begin position="3"/>
        <end position="128"/>
    </location>
</feature>
<dbReference type="PROSITE" id="PS00893">
    <property type="entry name" value="NUDIX_BOX"/>
    <property type="match status" value="1"/>
</dbReference>
<dbReference type="GO" id="GO:0044716">
    <property type="term" value="F:8-oxo-GDP phosphatase activity"/>
    <property type="evidence" value="ECO:0007669"/>
    <property type="project" value="TreeGrafter"/>
</dbReference>
<dbReference type="EMBL" id="FZOK01000011">
    <property type="protein sequence ID" value="SNS51604.1"/>
    <property type="molecule type" value="Genomic_DNA"/>
</dbReference>
<dbReference type="SUPFAM" id="SSF55811">
    <property type="entry name" value="Nudix"/>
    <property type="match status" value="1"/>
</dbReference>
<dbReference type="InterPro" id="IPR047127">
    <property type="entry name" value="MutT-like"/>
</dbReference>
<evidence type="ECO:0000256" key="13">
    <source>
        <dbReference type="ARBA" id="ARBA00040794"/>
    </source>
</evidence>
<proteinExistence type="inferred from homology"/>
<keyword evidence="9" id="KW-0234">DNA repair</keyword>
<evidence type="ECO:0000256" key="2">
    <source>
        <dbReference type="ARBA" id="ARBA00005582"/>
    </source>
</evidence>
<sequence length="138" mass="16038">MSTRIQVTCAIIFYEGKILCAQRGQNMSHALKWEFPGGKIETGESQQECIKREIKEELNLEIEPIQLLQSNFHQYQPDKEIELIPFVCRYIKGKLILKEHKKIVWLRPCDLSKLDWAQADIPIVAQVQVIESFNNLPS</sequence>
<gene>
    <name evidence="19" type="ORF">SAMN06295967_111104</name>
</gene>
<comment type="cofactor">
    <cofactor evidence="1">
        <name>Mg(2+)</name>
        <dbReference type="ChEBI" id="CHEBI:18420"/>
    </cofactor>
</comment>
<comment type="catalytic activity">
    <reaction evidence="10">
        <text>8-oxo-dGTP + H2O = 8-oxo-dGMP + diphosphate + H(+)</text>
        <dbReference type="Rhea" id="RHEA:31575"/>
        <dbReference type="ChEBI" id="CHEBI:15377"/>
        <dbReference type="ChEBI" id="CHEBI:15378"/>
        <dbReference type="ChEBI" id="CHEBI:33019"/>
        <dbReference type="ChEBI" id="CHEBI:63224"/>
        <dbReference type="ChEBI" id="CHEBI:77896"/>
        <dbReference type="EC" id="3.6.1.55"/>
    </reaction>
</comment>
<dbReference type="CDD" id="cd03425">
    <property type="entry name" value="NUDIX_MutT_NudA_like"/>
    <property type="match status" value="1"/>
</dbReference>
<evidence type="ECO:0000256" key="14">
    <source>
        <dbReference type="ARBA" id="ARBA00041592"/>
    </source>
</evidence>
<evidence type="ECO:0000256" key="16">
    <source>
        <dbReference type="ARBA" id="ARBA00042798"/>
    </source>
</evidence>
<keyword evidence="5" id="KW-0479">Metal-binding</keyword>
<dbReference type="GO" id="GO:0035539">
    <property type="term" value="F:8-oxo-7,8-dihydrodeoxyguanosine triphosphate pyrophosphatase activity"/>
    <property type="evidence" value="ECO:0007669"/>
    <property type="project" value="UniProtKB-EC"/>
</dbReference>
<evidence type="ECO:0000256" key="7">
    <source>
        <dbReference type="ARBA" id="ARBA00022801"/>
    </source>
</evidence>
<dbReference type="RefSeq" id="WP_089241356.1">
    <property type="nucleotide sequence ID" value="NZ_FZOK01000011.1"/>
</dbReference>
<evidence type="ECO:0000256" key="17">
    <source>
        <dbReference type="RuleBase" id="RU003476"/>
    </source>
</evidence>
<dbReference type="GO" id="GO:0008413">
    <property type="term" value="F:8-oxo-7,8-dihydroguanosine triphosphate pyrophosphatase activity"/>
    <property type="evidence" value="ECO:0007669"/>
    <property type="project" value="TreeGrafter"/>
</dbReference>
<evidence type="ECO:0000256" key="9">
    <source>
        <dbReference type="ARBA" id="ARBA00023204"/>
    </source>
</evidence>
<dbReference type="PROSITE" id="PS51462">
    <property type="entry name" value="NUDIX"/>
    <property type="match status" value="1"/>
</dbReference>
<dbReference type="GO" id="GO:0006281">
    <property type="term" value="P:DNA repair"/>
    <property type="evidence" value="ECO:0007669"/>
    <property type="project" value="UniProtKB-KW"/>
</dbReference>